<dbReference type="EMBL" id="PXOT01000014">
    <property type="protein sequence ID" value="PSG93921.1"/>
    <property type="molecule type" value="Genomic_DNA"/>
</dbReference>
<dbReference type="AlphaFoldDB" id="A0A2T1NM24"/>
<name>A0A2T1NM24_9FLAO</name>
<comment type="caution">
    <text evidence="1">The sequence shown here is derived from an EMBL/GenBank/DDBJ whole genome shotgun (WGS) entry which is preliminary data.</text>
</comment>
<evidence type="ECO:0000313" key="1">
    <source>
        <dbReference type="EMBL" id="PSG93921.1"/>
    </source>
</evidence>
<proteinExistence type="predicted"/>
<dbReference type="Proteomes" id="UP000238430">
    <property type="component" value="Unassembled WGS sequence"/>
</dbReference>
<dbReference type="RefSeq" id="WP_106676607.1">
    <property type="nucleotide sequence ID" value="NZ_JACHWV010000006.1"/>
</dbReference>
<sequence length="110" mass="12880">MRDKLKELIRRLTEKNQSDKIIWKKTSTETEFKATIGNSTITVNNFDDQDGENYTFTIYNKNGEKIEDILLMDSMGDNNIILLKELYSSVIETYYQVDKTIDDILDDLEN</sequence>
<keyword evidence="2" id="KW-1185">Reference proteome</keyword>
<evidence type="ECO:0000313" key="2">
    <source>
        <dbReference type="Proteomes" id="UP000238430"/>
    </source>
</evidence>
<protein>
    <submittedName>
        <fullName evidence="1">Uncharacterized protein</fullName>
    </submittedName>
</protein>
<accession>A0A2T1NM24</accession>
<reference evidence="1 2" key="1">
    <citation type="submission" date="2018-03" db="EMBL/GenBank/DDBJ databases">
        <title>Mesoflavibacter sp. HG37 and Mesoflavibacter sp. HG96 sp.nov., two marine bacteria isolated from seawater of Western Pacific Ocean.</title>
        <authorList>
            <person name="Cheng H."/>
            <person name="Wu Y.-H."/>
            <person name="Guo L.-L."/>
            <person name="Xu X.-W."/>
        </authorList>
    </citation>
    <scope>NUCLEOTIDE SEQUENCE [LARGE SCALE GENOMIC DNA]</scope>
    <source>
        <strain evidence="1 2">KCTC 42117</strain>
    </source>
</reference>
<organism evidence="1 2">
    <name type="scientific">Mesoflavibacter zeaxanthinifaciens subsp. sabulilitoris</name>
    <dbReference type="NCBI Taxonomy" id="1520893"/>
    <lineage>
        <taxon>Bacteria</taxon>
        <taxon>Pseudomonadati</taxon>
        <taxon>Bacteroidota</taxon>
        <taxon>Flavobacteriia</taxon>
        <taxon>Flavobacteriales</taxon>
        <taxon>Flavobacteriaceae</taxon>
        <taxon>Mesoflavibacter</taxon>
    </lineage>
</organism>
<gene>
    <name evidence="1" type="ORF">C7H61_01740</name>
</gene>